<proteinExistence type="predicted"/>
<evidence type="ECO:0000313" key="2">
    <source>
        <dbReference type="EMBL" id="MFB0834443.1"/>
    </source>
</evidence>
<organism evidence="2 3">
    <name type="scientific">Arthrobacter halodurans</name>
    <dbReference type="NCBI Taxonomy" id="516699"/>
    <lineage>
        <taxon>Bacteria</taxon>
        <taxon>Bacillati</taxon>
        <taxon>Actinomycetota</taxon>
        <taxon>Actinomycetes</taxon>
        <taxon>Micrococcales</taxon>
        <taxon>Micrococcaceae</taxon>
        <taxon>Arthrobacter</taxon>
    </lineage>
</organism>
<name>A0ABV4UQN4_9MICC</name>
<dbReference type="PROSITE" id="PS50075">
    <property type="entry name" value="CARRIER"/>
    <property type="match status" value="1"/>
</dbReference>
<accession>A0ABV4UQN4</accession>
<evidence type="ECO:0000259" key="1">
    <source>
        <dbReference type="PROSITE" id="PS50075"/>
    </source>
</evidence>
<feature type="domain" description="Carrier" evidence="1">
    <location>
        <begin position="4"/>
        <end position="80"/>
    </location>
</feature>
<sequence>MNDQEATAAVHAALRKVAPDVGPEDLAGNPRLRQDLELDSLDFLALVETIAQGTGVDIPESDYARVATVGALIGYVAERSAPGEDPTPRTTR</sequence>
<dbReference type="InterPro" id="IPR036736">
    <property type="entry name" value="ACP-like_sf"/>
</dbReference>
<dbReference type="RefSeq" id="WP_373971608.1">
    <property type="nucleotide sequence ID" value="NZ_JBHDLJ010000004.1"/>
</dbReference>
<dbReference type="Pfam" id="PF00550">
    <property type="entry name" value="PP-binding"/>
    <property type="match status" value="1"/>
</dbReference>
<dbReference type="Proteomes" id="UP001575652">
    <property type="component" value="Unassembled WGS sequence"/>
</dbReference>
<gene>
    <name evidence="2" type="ORF">ACETWP_07575</name>
</gene>
<reference evidence="2 3" key="1">
    <citation type="submission" date="2024-09" db="EMBL/GenBank/DDBJ databases">
        <authorList>
            <person name="Salinas-Garcia M.A."/>
            <person name="Prieme A."/>
        </authorList>
    </citation>
    <scope>NUCLEOTIDE SEQUENCE [LARGE SCALE GENOMIC DNA]</scope>
    <source>
        <strain evidence="2 3">DSM 21081</strain>
    </source>
</reference>
<dbReference type="InterPro" id="IPR009081">
    <property type="entry name" value="PP-bd_ACP"/>
</dbReference>
<evidence type="ECO:0000313" key="3">
    <source>
        <dbReference type="Proteomes" id="UP001575652"/>
    </source>
</evidence>
<dbReference type="Gene3D" id="1.10.1200.10">
    <property type="entry name" value="ACP-like"/>
    <property type="match status" value="1"/>
</dbReference>
<protein>
    <submittedName>
        <fullName evidence="2">Acyl carrier protein</fullName>
    </submittedName>
</protein>
<dbReference type="EMBL" id="JBHDLJ010000004">
    <property type="protein sequence ID" value="MFB0834443.1"/>
    <property type="molecule type" value="Genomic_DNA"/>
</dbReference>
<dbReference type="SUPFAM" id="SSF47336">
    <property type="entry name" value="ACP-like"/>
    <property type="match status" value="1"/>
</dbReference>
<comment type="caution">
    <text evidence="2">The sequence shown here is derived from an EMBL/GenBank/DDBJ whole genome shotgun (WGS) entry which is preliminary data.</text>
</comment>
<keyword evidence="3" id="KW-1185">Reference proteome</keyword>